<gene>
    <name evidence="3" type="ORF">HCU73_09350</name>
</gene>
<dbReference type="AlphaFoldDB" id="A0A7X6GYL8"/>
<proteinExistence type="predicted"/>
<feature type="domain" description="Sulfatase-modifying factor enzyme-like" evidence="2">
    <location>
        <begin position="140"/>
        <end position="337"/>
    </location>
</feature>
<comment type="caution">
    <text evidence="3">The sequence shown here is derived from an EMBL/GenBank/DDBJ whole genome shotgun (WGS) entry which is preliminary data.</text>
</comment>
<name>A0A7X6GYL8_9RHOB</name>
<dbReference type="InterPro" id="IPR042095">
    <property type="entry name" value="SUMF_sf"/>
</dbReference>
<dbReference type="InterPro" id="IPR005532">
    <property type="entry name" value="SUMF_dom"/>
</dbReference>
<keyword evidence="4" id="KW-1185">Reference proteome</keyword>
<keyword evidence="1" id="KW-0732">Signal</keyword>
<protein>
    <submittedName>
        <fullName evidence="3">Formylglycine-generating enzyme family protein</fullName>
    </submittedName>
</protein>
<dbReference type="Pfam" id="PF03781">
    <property type="entry name" value="FGE-sulfatase"/>
    <property type="match status" value="1"/>
</dbReference>
<evidence type="ECO:0000256" key="1">
    <source>
        <dbReference type="SAM" id="SignalP"/>
    </source>
</evidence>
<accession>A0A7X6GYL8</accession>
<dbReference type="Gene3D" id="3.90.1580.10">
    <property type="entry name" value="paralog of FGE (formylglycine-generating enzyme)"/>
    <property type="match status" value="1"/>
</dbReference>
<organism evidence="3 4">
    <name type="scientific">Roseicyclus persicicus</name>
    <dbReference type="NCBI Taxonomy" id="2650661"/>
    <lineage>
        <taxon>Bacteria</taxon>
        <taxon>Pseudomonadati</taxon>
        <taxon>Pseudomonadota</taxon>
        <taxon>Alphaproteobacteria</taxon>
        <taxon>Rhodobacterales</taxon>
        <taxon>Roseobacteraceae</taxon>
        <taxon>Roseicyclus</taxon>
    </lineage>
</organism>
<feature type="signal peptide" evidence="1">
    <location>
        <begin position="1"/>
        <end position="25"/>
    </location>
</feature>
<dbReference type="SUPFAM" id="SSF56436">
    <property type="entry name" value="C-type lectin-like"/>
    <property type="match status" value="1"/>
</dbReference>
<reference evidence="3 4" key="1">
    <citation type="submission" date="2020-04" db="EMBL/GenBank/DDBJ databases">
        <authorList>
            <person name="Yoon J."/>
        </authorList>
    </citation>
    <scope>NUCLEOTIDE SEQUENCE [LARGE SCALE GENOMIC DNA]</scope>
    <source>
        <strain evidence="3 4">KMU-115</strain>
    </source>
</reference>
<sequence length="342" mass="37565">MKVRPMLKTALAALAGVVMAGAAGAQSLAERNEAMFRQMQEVRGVTNAEIARIREIFANSPNGWMGQGNPAVTRHPLTPEEAAARLGGSVAQVQQSYRNREYERICGEPFMVPLYDPETQTPRDATVCADMFEYPNIPMAYPVVWVRAMEAAQLCAAEGKRIGDAHEWEGAAAGQLLPPDYPFDRIRGMSGSAAVNTMRGLHNARYASTSNLYSIGQWRSGVCATGSFKNASCNGGSFTGCGSNTYPAGSFPDCRSPLGVYDIDGNAAEHMNLPLSEDQMASRGSTSLGVTEMKGSWFIWDTVRAHEHWARWRAPFWHGSRVMSEGSHRNYHLGFRCFRDVR</sequence>
<dbReference type="EMBL" id="JAAZQQ010000002">
    <property type="protein sequence ID" value="NKX44795.1"/>
    <property type="molecule type" value="Genomic_DNA"/>
</dbReference>
<dbReference type="RefSeq" id="WP_168623140.1">
    <property type="nucleotide sequence ID" value="NZ_JAAZQQ010000002.1"/>
</dbReference>
<evidence type="ECO:0000313" key="4">
    <source>
        <dbReference type="Proteomes" id="UP000526408"/>
    </source>
</evidence>
<evidence type="ECO:0000313" key="3">
    <source>
        <dbReference type="EMBL" id="NKX44795.1"/>
    </source>
</evidence>
<feature type="chain" id="PRO_5031162985" evidence="1">
    <location>
        <begin position="26"/>
        <end position="342"/>
    </location>
</feature>
<dbReference type="InterPro" id="IPR016187">
    <property type="entry name" value="CTDL_fold"/>
</dbReference>
<dbReference type="Proteomes" id="UP000526408">
    <property type="component" value="Unassembled WGS sequence"/>
</dbReference>
<evidence type="ECO:0000259" key="2">
    <source>
        <dbReference type="Pfam" id="PF03781"/>
    </source>
</evidence>